<dbReference type="SMART" id="SM00850">
    <property type="entry name" value="LytTR"/>
    <property type="match status" value="1"/>
</dbReference>
<dbReference type="EMBL" id="QEAS01000006">
    <property type="protein sequence ID" value="PWG81090.1"/>
    <property type="molecule type" value="Genomic_DNA"/>
</dbReference>
<evidence type="ECO:0000313" key="4">
    <source>
        <dbReference type="EMBL" id="PWG81090.1"/>
    </source>
</evidence>
<dbReference type="Proteomes" id="UP000245647">
    <property type="component" value="Unassembled WGS sequence"/>
</dbReference>
<dbReference type="Gene3D" id="2.40.50.1020">
    <property type="entry name" value="LytTr DNA-binding domain"/>
    <property type="match status" value="1"/>
</dbReference>
<dbReference type="InterPro" id="IPR001789">
    <property type="entry name" value="Sig_transdc_resp-reg_receiver"/>
</dbReference>
<organism evidence="4 5">
    <name type="scientific">Pararcticibacter amylolyticus</name>
    <dbReference type="NCBI Taxonomy" id="2173175"/>
    <lineage>
        <taxon>Bacteria</taxon>
        <taxon>Pseudomonadati</taxon>
        <taxon>Bacteroidota</taxon>
        <taxon>Sphingobacteriia</taxon>
        <taxon>Sphingobacteriales</taxon>
        <taxon>Sphingobacteriaceae</taxon>
        <taxon>Pararcticibacter</taxon>
    </lineage>
</organism>
<gene>
    <name evidence="4" type="ORF">DDR33_09190</name>
</gene>
<feature type="domain" description="HTH LytTR-type" evidence="3">
    <location>
        <begin position="134"/>
        <end position="233"/>
    </location>
</feature>
<sequence length="236" mass="26867">MNCLVIDDEKLALELLEDNVKKVPFLNLKGCCRNAIEAIDMMKDHKIDLIFLDIKMPGLNGLEFIQTLSSPPLVILVTAFAQHALEAFSLNVVDYLVKPVPFNRFLTAANKAFDIFNMKQISQQSHAFPSSDHIFVNAGYSLVKVRLQDIIYIEGLRDYVRINLANDQVVTTRISMKSLEEKLGPATFMRIHKSFIIALDKIDSVQKYRLIIHGREIPVGESYRNALQSYITLRNI</sequence>
<dbReference type="PANTHER" id="PTHR37299:SF1">
    <property type="entry name" value="STAGE 0 SPORULATION PROTEIN A HOMOLOG"/>
    <property type="match status" value="1"/>
</dbReference>
<dbReference type="PANTHER" id="PTHR37299">
    <property type="entry name" value="TRANSCRIPTIONAL REGULATOR-RELATED"/>
    <property type="match status" value="1"/>
</dbReference>
<dbReference type="GO" id="GO:0000156">
    <property type="term" value="F:phosphorelay response regulator activity"/>
    <property type="evidence" value="ECO:0007669"/>
    <property type="project" value="InterPro"/>
</dbReference>
<dbReference type="PROSITE" id="PS50110">
    <property type="entry name" value="RESPONSE_REGULATORY"/>
    <property type="match status" value="1"/>
</dbReference>
<name>A0A2U2PI83_9SPHI</name>
<evidence type="ECO:0000259" key="3">
    <source>
        <dbReference type="PROSITE" id="PS50930"/>
    </source>
</evidence>
<dbReference type="Pfam" id="PF04397">
    <property type="entry name" value="LytTR"/>
    <property type="match status" value="1"/>
</dbReference>
<feature type="domain" description="Response regulatory" evidence="2">
    <location>
        <begin position="2"/>
        <end position="113"/>
    </location>
</feature>
<evidence type="ECO:0000256" key="1">
    <source>
        <dbReference type="PROSITE-ProRule" id="PRU00169"/>
    </source>
</evidence>
<dbReference type="InterPro" id="IPR011006">
    <property type="entry name" value="CheY-like_superfamily"/>
</dbReference>
<dbReference type="OrthoDB" id="9787344at2"/>
<protein>
    <submittedName>
        <fullName evidence="4">DNA-binding response regulator</fullName>
    </submittedName>
</protein>
<feature type="modified residue" description="4-aspartylphosphate" evidence="1">
    <location>
        <position position="53"/>
    </location>
</feature>
<keyword evidence="1" id="KW-0597">Phosphoprotein</keyword>
<keyword evidence="5" id="KW-1185">Reference proteome</keyword>
<evidence type="ECO:0000259" key="2">
    <source>
        <dbReference type="PROSITE" id="PS50110"/>
    </source>
</evidence>
<dbReference type="AlphaFoldDB" id="A0A2U2PI83"/>
<comment type="caution">
    <text evidence="4">The sequence shown here is derived from an EMBL/GenBank/DDBJ whole genome shotgun (WGS) entry which is preliminary data.</text>
</comment>
<accession>A0A2U2PI83</accession>
<proteinExistence type="predicted"/>
<keyword evidence="4" id="KW-0238">DNA-binding</keyword>
<dbReference type="SMART" id="SM00448">
    <property type="entry name" value="REC"/>
    <property type="match status" value="1"/>
</dbReference>
<dbReference type="RefSeq" id="WP_109415475.1">
    <property type="nucleotide sequence ID" value="NZ_QEAS01000006.1"/>
</dbReference>
<dbReference type="Pfam" id="PF00072">
    <property type="entry name" value="Response_reg"/>
    <property type="match status" value="1"/>
</dbReference>
<evidence type="ECO:0000313" key="5">
    <source>
        <dbReference type="Proteomes" id="UP000245647"/>
    </source>
</evidence>
<dbReference type="GO" id="GO:0003677">
    <property type="term" value="F:DNA binding"/>
    <property type="evidence" value="ECO:0007669"/>
    <property type="project" value="UniProtKB-KW"/>
</dbReference>
<dbReference type="InterPro" id="IPR007492">
    <property type="entry name" value="LytTR_DNA-bd_dom"/>
</dbReference>
<dbReference type="Gene3D" id="3.40.50.2300">
    <property type="match status" value="1"/>
</dbReference>
<reference evidence="4 5" key="1">
    <citation type="submission" date="2018-04" db="EMBL/GenBank/DDBJ databases">
        <title>Pedobacter chongqingensis sp. nov., isolated from a rottenly hemp rope.</title>
        <authorList>
            <person name="Cai Y."/>
        </authorList>
    </citation>
    <scope>NUCLEOTIDE SEQUENCE [LARGE SCALE GENOMIC DNA]</scope>
    <source>
        <strain evidence="4 5">FJ4-8</strain>
    </source>
</reference>
<dbReference type="SUPFAM" id="SSF52172">
    <property type="entry name" value="CheY-like"/>
    <property type="match status" value="1"/>
</dbReference>
<dbReference type="InterPro" id="IPR046947">
    <property type="entry name" value="LytR-like"/>
</dbReference>
<dbReference type="PROSITE" id="PS50930">
    <property type="entry name" value="HTH_LYTTR"/>
    <property type="match status" value="1"/>
</dbReference>